<comment type="caution">
    <text evidence="2">The sequence shown here is derived from an EMBL/GenBank/DDBJ whole genome shotgun (WGS) entry which is preliminary data.</text>
</comment>
<sequence length="170" mass="19642">MKSLKILLICGAIIMNNQSFANPTNNQKLDIILTMVDDFSSMSNYSKSDLENYFNSSFDEQCENGAFNICYYTPIKTNASKYTFVDKIELRNTDKVQFLILEFSPNFEVKDFDDILTEQNYQLFGNPHPLSNFYYQKITKDCEIGIGTKLNNNNEWVIDGLGFTIDKKQL</sequence>
<feature type="signal peptide" evidence="1">
    <location>
        <begin position="1"/>
        <end position="21"/>
    </location>
</feature>
<gene>
    <name evidence="2" type="ORF">B5J94_12195</name>
</gene>
<feature type="chain" id="PRO_5010708540" evidence="1">
    <location>
        <begin position="22"/>
        <end position="170"/>
    </location>
</feature>
<dbReference type="RefSeq" id="WP_062500006.1">
    <property type="nucleotide sequence ID" value="NZ_MXAN01000097.1"/>
</dbReference>
<evidence type="ECO:0000313" key="2">
    <source>
        <dbReference type="EMBL" id="OPH33907.1"/>
    </source>
</evidence>
<accession>A0A1V4GMP4</accession>
<protein>
    <submittedName>
        <fullName evidence="2">Uncharacterized protein</fullName>
    </submittedName>
</protein>
<evidence type="ECO:0000313" key="3">
    <source>
        <dbReference type="Proteomes" id="UP000191025"/>
    </source>
</evidence>
<evidence type="ECO:0000256" key="1">
    <source>
        <dbReference type="SAM" id="SignalP"/>
    </source>
</evidence>
<dbReference type="Proteomes" id="UP000191025">
    <property type="component" value="Unassembled WGS sequence"/>
</dbReference>
<dbReference type="AlphaFoldDB" id="A0A1V4GMP4"/>
<reference evidence="3" key="1">
    <citation type="submission" date="2017-03" db="EMBL/GenBank/DDBJ databases">
        <title>Draft genome sequence of Moraxella equi CCUG 4950T type strain.</title>
        <authorList>
            <person name="Salva-Serra F."/>
            <person name="Engstrom-Jakobsson H."/>
            <person name="Thorell K."/>
            <person name="Jaen-Luchoro D."/>
            <person name="Gonzales-Siles L."/>
            <person name="Karlsson R."/>
            <person name="Yazdan S."/>
            <person name="Boulund F."/>
            <person name="Johnning A."/>
            <person name="Engstrand L."/>
            <person name="Kristiansson E."/>
            <person name="Moore E."/>
        </authorList>
    </citation>
    <scope>NUCLEOTIDE SEQUENCE [LARGE SCALE GENOMIC DNA]</scope>
    <source>
        <strain evidence="3">CCUG 4441</strain>
    </source>
</reference>
<keyword evidence="1" id="KW-0732">Signal</keyword>
<proteinExistence type="predicted"/>
<dbReference type="EMBL" id="MXAN01000097">
    <property type="protein sequence ID" value="OPH33907.1"/>
    <property type="molecule type" value="Genomic_DNA"/>
</dbReference>
<name>A0A1V4GMP4_MORLA</name>
<organism evidence="2 3">
    <name type="scientific">Moraxella lacunata</name>
    <dbReference type="NCBI Taxonomy" id="477"/>
    <lineage>
        <taxon>Bacteria</taxon>
        <taxon>Pseudomonadati</taxon>
        <taxon>Pseudomonadota</taxon>
        <taxon>Gammaproteobacteria</taxon>
        <taxon>Moraxellales</taxon>
        <taxon>Moraxellaceae</taxon>
        <taxon>Moraxella</taxon>
    </lineage>
</organism>